<sequence length="217" mass="23098">MTNATVTRLETVPTASISDALDALGHPGSLHGIGPLASGVRVSGRAFTVRYEPVTDEPGTVGDFLDDVEPGSVIIIDNQGRTDCTVWGGIMTQIAAARGIGGTVINGTCRDTDTSLEQDYPIWSTARFMRTGKDRVRLAEVQGEVVIDGVTIRPGDYITADSDGVVAVAAGIVDEVLDLAERVEQVEADIVAAARDGSTLREARQRFSYHTLQRKQA</sequence>
<comment type="cofactor">
    <cofactor evidence="13">
        <name>Mg(2+)</name>
        <dbReference type="ChEBI" id="CHEBI:18420"/>
    </cofactor>
</comment>
<evidence type="ECO:0000256" key="9">
    <source>
        <dbReference type="ARBA" id="ARBA00029596"/>
    </source>
</evidence>
<dbReference type="SUPFAM" id="SSF89562">
    <property type="entry name" value="RraA-like"/>
    <property type="match status" value="1"/>
</dbReference>
<evidence type="ECO:0000313" key="16">
    <source>
        <dbReference type="Proteomes" id="UP001066327"/>
    </source>
</evidence>
<dbReference type="Gene3D" id="3.50.30.40">
    <property type="entry name" value="Ribonuclease E inhibitor RraA/RraA-like"/>
    <property type="match status" value="1"/>
</dbReference>
<dbReference type="PANTHER" id="PTHR33254:SF4">
    <property type="entry name" value="4-HYDROXY-4-METHYL-2-OXOGLUTARATE ALDOLASE 3-RELATED"/>
    <property type="match status" value="1"/>
</dbReference>
<comment type="cofactor">
    <cofactor evidence="2">
        <name>a divalent metal cation</name>
        <dbReference type="ChEBI" id="CHEBI:60240"/>
    </cofactor>
</comment>
<evidence type="ECO:0000256" key="4">
    <source>
        <dbReference type="ARBA" id="ARBA00011233"/>
    </source>
</evidence>
<dbReference type="InterPro" id="IPR005493">
    <property type="entry name" value="RraA/RraA-like"/>
</dbReference>
<dbReference type="InterPro" id="IPR036704">
    <property type="entry name" value="RraA/RraA-like_sf"/>
</dbReference>
<dbReference type="EC" id="4.1.3.17" evidence="5"/>
<comment type="catalytic activity">
    <reaction evidence="1">
        <text>4-hydroxy-4-methyl-2-oxoglutarate = 2 pyruvate</text>
        <dbReference type="Rhea" id="RHEA:22748"/>
        <dbReference type="ChEBI" id="CHEBI:15361"/>
        <dbReference type="ChEBI" id="CHEBI:58276"/>
        <dbReference type="EC" id="4.1.3.17"/>
    </reaction>
</comment>
<comment type="catalytic activity">
    <reaction evidence="12">
        <text>oxaloacetate + H(+) = pyruvate + CO2</text>
        <dbReference type="Rhea" id="RHEA:15641"/>
        <dbReference type="ChEBI" id="CHEBI:15361"/>
        <dbReference type="ChEBI" id="CHEBI:15378"/>
        <dbReference type="ChEBI" id="CHEBI:16452"/>
        <dbReference type="ChEBI" id="CHEBI:16526"/>
        <dbReference type="EC" id="4.1.1.112"/>
    </reaction>
</comment>
<evidence type="ECO:0000256" key="11">
    <source>
        <dbReference type="ARBA" id="ARBA00032305"/>
    </source>
</evidence>
<evidence type="ECO:0000256" key="10">
    <source>
        <dbReference type="ARBA" id="ARBA00030169"/>
    </source>
</evidence>
<dbReference type="AlphaFoldDB" id="A0AAX3YCW1"/>
<feature type="binding site" evidence="13">
    <location>
        <position position="111"/>
    </location>
    <ligand>
        <name>Mg(2+)</name>
        <dbReference type="ChEBI" id="CHEBI:18420"/>
    </ligand>
</feature>
<dbReference type="CDD" id="cd16841">
    <property type="entry name" value="RraA_family"/>
    <property type="match status" value="1"/>
</dbReference>
<dbReference type="RefSeq" id="WP_120660162.1">
    <property type="nucleotide sequence ID" value="NZ_CP072193.1"/>
</dbReference>
<organism evidence="15 17">
    <name type="scientific">Rhodococcus opacus</name>
    <name type="common">Nocardia opaca</name>
    <dbReference type="NCBI Taxonomy" id="37919"/>
    <lineage>
        <taxon>Bacteria</taxon>
        <taxon>Bacillati</taxon>
        <taxon>Actinomycetota</taxon>
        <taxon>Actinomycetes</taxon>
        <taxon>Mycobacteriales</taxon>
        <taxon>Nocardiaceae</taxon>
        <taxon>Rhodococcus</taxon>
    </lineage>
</organism>
<comment type="subunit">
    <text evidence="4">Homotrimer.</text>
</comment>
<accession>A0AAX3YCW1</accession>
<dbReference type="GO" id="GO:0047443">
    <property type="term" value="F:4-hydroxy-4-methyl-2-oxoglutarate aldolase activity"/>
    <property type="evidence" value="ECO:0007669"/>
    <property type="project" value="UniProtKB-EC"/>
</dbReference>
<evidence type="ECO:0000313" key="15">
    <source>
        <dbReference type="EMBL" id="WLF47151.1"/>
    </source>
</evidence>
<dbReference type="GO" id="GO:0046872">
    <property type="term" value="F:metal ion binding"/>
    <property type="evidence" value="ECO:0007669"/>
    <property type="project" value="UniProtKB-KW"/>
</dbReference>
<reference evidence="15" key="2">
    <citation type="submission" date="2023-07" db="EMBL/GenBank/DDBJ databases">
        <title>Genomic analysis of Rhodococcus opacus VOC-14 with glycol ethers degradation activity.</title>
        <authorList>
            <person name="Narkevich D.A."/>
            <person name="Hlushen A.M."/>
            <person name="Akhremchuk A.E."/>
            <person name="Sikolenko M.A."/>
            <person name="Valentovich L.N."/>
        </authorList>
    </citation>
    <scope>NUCLEOTIDE SEQUENCE</scope>
    <source>
        <strain evidence="15">VOC-14</strain>
    </source>
</reference>
<keyword evidence="16" id="KW-1185">Reference proteome</keyword>
<evidence type="ECO:0000256" key="13">
    <source>
        <dbReference type="PIRSR" id="PIRSR605493-1"/>
    </source>
</evidence>
<evidence type="ECO:0000256" key="8">
    <source>
        <dbReference type="ARBA" id="ARBA00025046"/>
    </source>
</evidence>
<dbReference type="EMBL" id="JAPWIS010000003">
    <property type="protein sequence ID" value="MCZ4583424.1"/>
    <property type="molecule type" value="Genomic_DNA"/>
</dbReference>
<keyword evidence="13" id="KW-0479">Metal-binding</keyword>
<evidence type="ECO:0000256" key="12">
    <source>
        <dbReference type="ARBA" id="ARBA00047973"/>
    </source>
</evidence>
<dbReference type="Proteomes" id="UP001231166">
    <property type="component" value="Chromosome"/>
</dbReference>
<comment type="similarity">
    <text evidence="3">Belongs to the class II aldolase/RraA-like family.</text>
</comment>
<feature type="binding site" evidence="13">
    <location>
        <position position="110"/>
    </location>
    <ligand>
        <name>substrate</name>
    </ligand>
</feature>
<reference evidence="14" key="1">
    <citation type="submission" date="2022-12" db="EMBL/GenBank/DDBJ databases">
        <authorList>
            <person name="Krivoruchko A.V."/>
            <person name="Elkin A."/>
        </authorList>
    </citation>
    <scope>NUCLEOTIDE SEQUENCE</scope>
    <source>
        <strain evidence="14">IEGM 249</strain>
    </source>
</reference>
<evidence type="ECO:0000256" key="2">
    <source>
        <dbReference type="ARBA" id="ARBA00001968"/>
    </source>
</evidence>
<keyword evidence="13" id="KW-0460">Magnesium</keyword>
<dbReference type="EMBL" id="CP130953">
    <property type="protein sequence ID" value="WLF47151.1"/>
    <property type="molecule type" value="Genomic_DNA"/>
</dbReference>
<evidence type="ECO:0000256" key="3">
    <source>
        <dbReference type="ARBA" id="ARBA00008621"/>
    </source>
</evidence>
<gene>
    <name evidence="14" type="ORF">O4328_06940</name>
    <name evidence="15" type="ORF">Q5707_35770</name>
</gene>
<evidence type="ECO:0000256" key="7">
    <source>
        <dbReference type="ARBA" id="ARBA00016549"/>
    </source>
</evidence>
<evidence type="ECO:0000313" key="14">
    <source>
        <dbReference type="EMBL" id="MCZ4583424.1"/>
    </source>
</evidence>
<dbReference type="Pfam" id="PF03737">
    <property type="entry name" value="RraA-like"/>
    <property type="match status" value="1"/>
</dbReference>
<proteinExistence type="inferred from homology"/>
<evidence type="ECO:0000256" key="5">
    <source>
        <dbReference type="ARBA" id="ARBA00012213"/>
    </source>
</evidence>
<dbReference type="Proteomes" id="UP001066327">
    <property type="component" value="Unassembled WGS sequence"/>
</dbReference>
<evidence type="ECO:0000256" key="1">
    <source>
        <dbReference type="ARBA" id="ARBA00001342"/>
    </source>
</evidence>
<dbReference type="EC" id="4.1.1.112" evidence="6"/>
<name>A0AAX3YCW1_RHOOP</name>
<comment type="function">
    <text evidence="8">Catalyzes the aldol cleavage of 4-hydroxy-4-methyl-2-oxoglutarate (HMG) into 2 molecules of pyruvate. Also contains a secondary oxaloacetate (OAA) decarboxylase activity due to the common pyruvate enolate transition state formed following C-C bond cleavage in the retro-aldol and decarboxylation reactions.</text>
</comment>
<dbReference type="GO" id="GO:0008948">
    <property type="term" value="F:oxaloacetate decarboxylase activity"/>
    <property type="evidence" value="ECO:0007669"/>
    <property type="project" value="UniProtKB-EC"/>
</dbReference>
<dbReference type="PANTHER" id="PTHR33254">
    <property type="entry name" value="4-HYDROXY-4-METHYL-2-OXOGLUTARATE ALDOLASE 3-RELATED"/>
    <property type="match status" value="1"/>
</dbReference>
<protein>
    <recommendedName>
        <fullName evidence="7">Putative 4-hydroxy-4-methyl-2-oxoglutarate aldolase</fullName>
        <ecNumber evidence="6">4.1.1.112</ecNumber>
        <ecNumber evidence="5">4.1.3.17</ecNumber>
    </recommendedName>
    <alternativeName>
        <fullName evidence="11">Oxaloacetate decarboxylase</fullName>
    </alternativeName>
    <alternativeName>
        <fullName evidence="9">Regulator of ribonuclease activity homolog</fullName>
    </alternativeName>
    <alternativeName>
        <fullName evidence="10">RraA-like protein</fullName>
    </alternativeName>
</protein>
<feature type="binding site" evidence="13">
    <location>
        <begin position="88"/>
        <end position="91"/>
    </location>
    <ligand>
        <name>substrate</name>
    </ligand>
</feature>
<evidence type="ECO:0000256" key="6">
    <source>
        <dbReference type="ARBA" id="ARBA00012947"/>
    </source>
</evidence>
<evidence type="ECO:0000313" key="17">
    <source>
        <dbReference type="Proteomes" id="UP001231166"/>
    </source>
</evidence>